<reference evidence="2 18" key="7">
    <citation type="submission" date="2019-10" db="EMBL/GenBank/DDBJ databases">
        <title>Evolutionary dynamics of vancomycin-resistant Enterococcus faecium during gastrointestinal tract colonization and bloodstream infection in immunocompromised pediatric patients.</title>
        <authorList>
            <person name="Chilambi G.S."/>
            <person name="Nordstrom H.R."/>
            <person name="Evans D.R."/>
            <person name="Ferrolino J."/>
            <person name="Hayden R.T."/>
            <person name="Maron G.M."/>
            <person name="Vo A.N."/>
            <person name="Gilmore M.S."/>
            <person name="Wolf J."/>
            <person name="Rosch J.W."/>
            <person name="Van Tyne D."/>
        </authorList>
    </citation>
    <scope>NUCLEOTIDE SEQUENCE [LARGE SCALE GENOMIC DNA]</scope>
    <source>
        <strain evidence="2 18">VRECG27</strain>
    </source>
</reference>
<evidence type="ECO:0000313" key="3">
    <source>
        <dbReference type="EMBL" id="KWX19268.1"/>
    </source>
</evidence>
<evidence type="ECO:0000313" key="13">
    <source>
        <dbReference type="Proteomes" id="UP000183509"/>
    </source>
</evidence>
<name>A0A132PA98_ENTFC</name>
<evidence type="ECO:0000313" key="17">
    <source>
        <dbReference type="Proteomes" id="UP000289562"/>
    </source>
</evidence>
<feature type="compositionally biased region" description="Basic and acidic residues" evidence="1">
    <location>
        <begin position="64"/>
        <end position="101"/>
    </location>
</feature>
<proteinExistence type="predicted"/>
<dbReference type="Proteomes" id="UP000194737">
    <property type="component" value="Unassembled WGS sequence"/>
</dbReference>
<evidence type="ECO:0000313" key="15">
    <source>
        <dbReference type="Proteomes" id="UP000194737"/>
    </source>
</evidence>
<dbReference type="STRING" id="1352.AL014_06095"/>
<reference evidence="5" key="9">
    <citation type="submission" date="2022-05" db="EMBL/GenBank/DDBJ databases">
        <title>Draft genome sequences of Clostridium perfringens strains isolated from Peru.</title>
        <authorList>
            <person name="Hurtado R."/>
            <person name="Lima L."/>
            <person name="Sousa T."/>
            <person name="Jaiswal A.K."/>
            <person name="Tiwari S."/>
            <person name="Maturrano L."/>
            <person name="Brenig B."/>
            <person name="Azevedo V."/>
        </authorList>
    </citation>
    <scope>NUCLEOTIDE SEQUENCE</scope>
    <source>
        <strain evidence="5">CP4</strain>
    </source>
</reference>
<dbReference type="EMBL" id="FKLM01000015">
    <property type="protein sequence ID" value="SAZ03417.1"/>
    <property type="molecule type" value="Genomic_DNA"/>
</dbReference>
<dbReference type="Proteomes" id="UP001260956">
    <property type="component" value="Unassembled WGS sequence"/>
</dbReference>
<dbReference type="Proteomes" id="UP000469871">
    <property type="component" value="Unassembled WGS sequence"/>
</dbReference>
<evidence type="ECO:0000313" key="11">
    <source>
        <dbReference type="EMBL" id="SAZ03417.1"/>
    </source>
</evidence>
<gene>
    <name evidence="8" type="ORF">A5804_001374</name>
    <name evidence="3" type="ORF">AWT83_12605</name>
    <name evidence="7" type="ORF">B1P95_10590</name>
    <name evidence="10" type="ORF">CYQ77_11030</name>
    <name evidence="9" type="ORF">DKP91_04590</name>
    <name evidence="11" type="ORF">DTPHA_601228</name>
    <name evidence="2" type="ORF">GBM73_02765</name>
    <name evidence="4" type="ORF">KYX88_12060</name>
    <name evidence="5" type="ORF">M3X98_04910</name>
    <name evidence="6" type="ORF">P6Z85_01775</name>
</gene>
<reference evidence="10 17" key="5">
    <citation type="submission" date="2017-12" db="EMBL/GenBank/DDBJ databases">
        <title>A pool of 800 enterococci isolated from chicken carcass rinse samples from New Zealand.</title>
        <authorList>
            <person name="Zhang J."/>
            <person name="Rogers L."/>
            <person name="Midwinter A."/>
            <person name="French N."/>
        </authorList>
    </citation>
    <scope>NUCLEOTIDE SEQUENCE [LARGE SCALE GENOMIC DNA]</scope>
    <source>
        <strain evidence="10 17">EN697</strain>
    </source>
</reference>
<sequence length="101" mass="11273">MTNYDGEKHKRLRGSMAPKTEEEVALAGTNSGETEDKEESLAGTNSGETENKETALSGSNSVEEETKPNEPNHFEKDIEKAVEDVKEKFEELTSKNKHDHH</sequence>
<reference evidence="7 14" key="3">
    <citation type="submission" date="2017-02" db="EMBL/GenBank/DDBJ databases">
        <title>Clonality and virulence of isolates of VRE in Hematopoietic Stem Cell Transplanted (HSCT) patients.</title>
        <authorList>
            <person name="Marchi A.P."/>
            <person name="Martins R.C."/>
            <person name="Marie S.K."/>
            <person name="Levin A.S."/>
            <person name="Costa S.F."/>
        </authorList>
    </citation>
    <scope>NUCLEOTIDE SEQUENCE [LARGE SCALE GENOMIC DNA]</scope>
    <source>
        <strain evidence="7 14">LIM1759</strain>
    </source>
</reference>
<dbReference type="PATRIC" id="fig|1352.1358.peg.1779"/>
<dbReference type="Proteomes" id="UP000289562">
    <property type="component" value="Unassembled WGS sequence"/>
</dbReference>
<dbReference type="EMBL" id="QHGU01000015">
    <property type="protein sequence ID" value="PZM56354.1"/>
    <property type="molecule type" value="Genomic_DNA"/>
</dbReference>
<dbReference type="RefSeq" id="WP_002286049.1">
    <property type="nucleotide sequence ID" value="NZ_AP019394.1"/>
</dbReference>
<dbReference type="Proteomes" id="UP001139644">
    <property type="component" value="Unassembled WGS sequence"/>
</dbReference>
<reference evidence="9 16" key="6">
    <citation type="submission" date="2018-05" db="EMBL/GenBank/DDBJ databases">
        <title>Vancomycin-resistant Enterococcus faecium strain from Chelyabinsk, Russia.</title>
        <authorList>
            <person name="Gostev V."/>
            <person name="Goncharov A."/>
            <person name="Kolodzhieva V."/>
            <person name="Suvorov A."/>
            <person name="Sidorenko S."/>
            <person name="Zueva L."/>
        </authorList>
    </citation>
    <scope>NUCLEOTIDE SEQUENCE [LARGE SCALE GENOMIC DNA]</scope>
    <source>
        <strain evidence="9 16">20</strain>
    </source>
</reference>
<dbReference type="EMBL" id="NGLB01000001">
    <property type="protein sequence ID" value="OTN99882.1"/>
    <property type="molecule type" value="Genomic_DNA"/>
</dbReference>
<feature type="region of interest" description="Disordered" evidence="1">
    <location>
        <begin position="1"/>
        <end position="101"/>
    </location>
</feature>
<dbReference type="Proteomes" id="UP000183509">
    <property type="component" value="Unassembled WGS sequence"/>
</dbReference>
<evidence type="ECO:0000313" key="4">
    <source>
        <dbReference type="EMBL" id="MBX4223519.1"/>
    </source>
</evidence>
<evidence type="ECO:0000313" key="5">
    <source>
        <dbReference type="EMBL" id="MDC4247397.1"/>
    </source>
</evidence>
<evidence type="ECO:0000256" key="1">
    <source>
        <dbReference type="SAM" id="MobiDB-lite"/>
    </source>
</evidence>
<evidence type="ECO:0000313" key="10">
    <source>
        <dbReference type="EMBL" id="RXU85426.1"/>
    </source>
</evidence>
<reference evidence="6" key="10">
    <citation type="submission" date="2023-03" db="EMBL/GenBank/DDBJ databases">
        <authorList>
            <person name="Shen W."/>
            <person name="Cai J."/>
        </authorList>
    </citation>
    <scope>NUCLEOTIDE SEQUENCE</scope>
    <source>
        <strain evidence="6">B1010-2</strain>
    </source>
</reference>
<dbReference type="EMBL" id="MVGJ01000059">
    <property type="protein sequence ID" value="OOL82198.1"/>
    <property type="molecule type" value="Genomic_DNA"/>
</dbReference>
<dbReference type="Proteomes" id="UP000249070">
    <property type="component" value="Unassembled WGS sequence"/>
</dbReference>
<evidence type="ECO:0000313" key="6">
    <source>
        <dbReference type="EMBL" id="MDT2368917.1"/>
    </source>
</evidence>
<evidence type="ECO:0000313" key="2">
    <source>
        <dbReference type="EMBL" id="KAB7576302.1"/>
    </source>
</evidence>
<evidence type="ECO:0000313" key="8">
    <source>
        <dbReference type="EMBL" id="OTN99882.1"/>
    </source>
</evidence>
<dbReference type="Proteomes" id="UP000191171">
    <property type="component" value="Unassembled WGS sequence"/>
</dbReference>
<evidence type="ECO:0000313" key="9">
    <source>
        <dbReference type="EMBL" id="PZM56354.1"/>
    </source>
</evidence>
<dbReference type="EMBL" id="JAMWMK010000006">
    <property type="protein sequence ID" value="MDC4247397.1"/>
    <property type="molecule type" value="Genomic_DNA"/>
</dbReference>
<dbReference type="AlphaFoldDB" id="A0A132PA98"/>
<dbReference type="EMBL" id="JAIFOC010000126">
    <property type="protein sequence ID" value="MBX4223519.1"/>
    <property type="molecule type" value="Genomic_DNA"/>
</dbReference>
<reference evidence="4" key="8">
    <citation type="journal article" date="2022" name="J. Anim. Sci.">
        <title>Whole genome sequence analyses-based assessment of virulence potential and antimicrobial susceptibilities and resistance of Enterococcus faecium strains isolated from commercial swine and cattle probiotic products.</title>
        <authorList>
            <person name="Shridhar P.B."/>
            <person name="Amachawadi R.G."/>
            <person name="Tokach M."/>
            <person name="Patel I."/>
            <person name="Gangiredla J."/>
            <person name="Mammel M."/>
            <person name="Nagaraja T.G."/>
        </authorList>
    </citation>
    <scope>NUCLEOTIDE SEQUENCE</scope>
    <source>
        <strain evidence="4">EF215</strain>
    </source>
</reference>
<feature type="compositionally biased region" description="Polar residues" evidence="1">
    <location>
        <begin position="42"/>
        <end position="61"/>
    </location>
</feature>
<reference evidence="3 12" key="1">
    <citation type="submission" date="2016-01" db="EMBL/GenBank/DDBJ databases">
        <title>Molecular Mechanisms for transfer of large genomic segments between Enterococcus faecium strains.</title>
        <authorList>
            <person name="Garcia-Solache M.A."/>
            <person name="Lebreton F."/>
            <person name="Mclaughlin R.E."/>
            <person name="Whiteaker J.D."/>
            <person name="Gilmore M.S."/>
            <person name="Rice L.B."/>
        </authorList>
    </citation>
    <scope>NUCLEOTIDE SEQUENCE [LARGE SCALE GENOMIC DNA]</scope>
    <source>
        <strain evidence="3 12">D344RRF x C68</strain>
    </source>
</reference>
<dbReference type="Proteomes" id="UP000070452">
    <property type="component" value="Unassembled WGS sequence"/>
</dbReference>
<accession>A0A132PA98</accession>
<comment type="caution">
    <text evidence="3">The sequence shown here is derived from an EMBL/GenBank/DDBJ whole genome shotgun (WGS) entry which is preliminary data.</text>
</comment>
<evidence type="ECO:0000313" key="18">
    <source>
        <dbReference type="Proteomes" id="UP000469871"/>
    </source>
</evidence>
<dbReference type="EMBL" id="JARPTX010000004">
    <property type="protein sequence ID" value="MDT2368917.1"/>
    <property type="molecule type" value="Genomic_DNA"/>
</dbReference>
<dbReference type="EMBL" id="PJVH01000042">
    <property type="protein sequence ID" value="RXU85426.1"/>
    <property type="molecule type" value="Genomic_DNA"/>
</dbReference>
<evidence type="ECO:0000313" key="7">
    <source>
        <dbReference type="EMBL" id="OOL82198.1"/>
    </source>
</evidence>
<reference evidence="8 15" key="4">
    <citation type="submission" date="2017-05" db="EMBL/GenBank/DDBJ databases">
        <title>The Genome Sequence of Enterococcus faecium 6F2_DIV0138.</title>
        <authorList>
            <consortium name="The Broad Institute Genomics Platform"/>
            <consortium name="The Broad Institute Genomic Center for Infectious Diseases"/>
            <person name="Earl A."/>
            <person name="Manson A."/>
            <person name="Schwartman J."/>
            <person name="Gilmore M."/>
            <person name="Abouelleil A."/>
            <person name="Cao P."/>
            <person name="Chapman S."/>
            <person name="Cusick C."/>
            <person name="Shea T."/>
            <person name="Young S."/>
            <person name="Neafsey D."/>
            <person name="Nusbaum C."/>
            <person name="Birren B."/>
        </authorList>
    </citation>
    <scope>NUCLEOTIDE SEQUENCE [LARGE SCALE GENOMIC DNA]</scope>
    <source>
        <strain evidence="8 15">6F2_DIV0138</strain>
    </source>
</reference>
<evidence type="ECO:0000313" key="16">
    <source>
        <dbReference type="Proteomes" id="UP000249070"/>
    </source>
</evidence>
<evidence type="ECO:0000313" key="14">
    <source>
        <dbReference type="Proteomes" id="UP000191171"/>
    </source>
</evidence>
<reference evidence="11 13" key="2">
    <citation type="submission" date="2016-04" db="EMBL/GenBank/DDBJ databases">
        <authorList>
            <person name="Millard A."/>
        </authorList>
    </citation>
    <scope>NUCLEOTIDE SEQUENCE [LARGE SCALE GENOMIC DNA]</scope>
    <source>
        <strain evidence="11">Isolate 22</strain>
    </source>
</reference>
<organism evidence="3 12">
    <name type="scientific">Enterococcus faecium</name>
    <name type="common">Streptococcus faecium</name>
    <dbReference type="NCBI Taxonomy" id="1352"/>
    <lineage>
        <taxon>Bacteria</taxon>
        <taxon>Bacillati</taxon>
        <taxon>Bacillota</taxon>
        <taxon>Bacilli</taxon>
        <taxon>Lactobacillales</taxon>
        <taxon>Enterococcaceae</taxon>
        <taxon>Enterococcus</taxon>
    </lineage>
</organism>
<protein>
    <submittedName>
        <fullName evidence="3">rRNA processing protein</fullName>
    </submittedName>
</protein>
<evidence type="ECO:0000313" key="12">
    <source>
        <dbReference type="Proteomes" id="UP000070452"/>
    </source>
</evidence>
<dbReference type="Proteomes" id="UP001141166">
    <property type="component" value="Unassembled WGS sequence"/>
</dbReference>
<dbReference type="GeneID" id="66454307"/>
<dbReference type="EMBL" id="WEFP01000001">
    <property type="protein sequence ID" value="KAB7576302.1"/>
    <property type="molecule type" value="Genomic_DNA"/>
</dbReference>
<dbReference type="EMBL" id="LRHK01000001">
    <property type="protein sequence ID" value="KWX19268.1"/>
    <property type="molecule type" value="Genomic_DNA"/>
</dbReference>